<dbReference type="PANTHER" id="PTHR44858">
    <property type="entry name" value="TETRATRICOPEPTIDE REPEAT PROTEIN 6"/>
    <property type="match status" value="1"/>
</dbReference>
<dbReference type="OrthoDB" id="9815010at2"/>
<keyword evidence="2 3" id="KW-0802">TPR repeat</keyword>
<reference evidence="6 7" key="1">
    <citation type="submission" date="2018-08" db="EMBL/GenBank/DDBJ databases">
        <title>Genomic Encyclopedia of Type Strains, Phase IV (KMG-IV): sequencing the most valuable type-strain genomes for metagenomic binning, comparative biology and taxonomic classification.</title>
        <authorList>
            <person name="Goeker M."/>
        </authorList>
    </citation>
    <scope>NUCLEOTIDE SEQUENCE [LARGE SCALE GENOMIC DNA]</scope>
    <source>
        <strain evidence="6 7">BW863</strain>
    </source>
</reference>
<gene>
    <name evidence="6" type="ORF">DES32_1188</name>
</gene>
<evidence type="ECO:0000256" key="2">
    <source>
        <dbReference type="ARBA" id="ARBA00022803"/>
    </source>
</evidence>
<accession>A0A3D9YYX1</accession>
<dbReference type="InterPro" id="IPR019734">
    <property type="entry name" value="TPR_rpt"/>
</dbReference>
<keyword evidence="5" id="KW-0732">Signal</keyword>
<dbReference type="SUPFAM" id="SSF48452">
    <property type="entry name" value="TPR-like"/>
    <property type="match status" value="1"/>
</dbReference>
<dbReference type="Proteomes" id="UP000256900">
    <property type="component" value="Unassembled WGS sequence"/>
</dbReference>
<dbReference type="EMBL" id="QUMO01000002">
    <property type="protein sequence ID" value="REF87565.1"/>
    <property type="molecule type" value="Genomic_DNA"/>
</dbReference>
<evidence type="ECO:0000256" key="5">
    <source>
        <dbReference type="SAM" id="SignalP"/>
    </source>
</evidence>
<organism evidence="6 7">
    <name type="scientific">Methylovirgula ligni</name>
    <dbReference type="NCBI Taxonomy" id="569860"/>
    <lineage>
        <taxon>Bacteria</taxon>
        <taxon>Pseudomonadati</taxon>
        <taxon>Pseudomonadota</taxon>
        <taxon>Alphaproteobacteria</taxon>
        <taxon>Hyphomicrobiales</taxon>
        <taxon>Beijerinckiaceae</taxon>
        <taxon>Methylovirgula</taxon>
    </lineage>
</organism>
<dbReference type="PANTHER" id="PTHR44858:SF1">
    <property type="entry name" value="UDP-N-ACETYLGLUCOSAMINE--PEPTIDE N-ACETYLGLUCOSAMINYLTRANSFERASE SPINDLY-RELATED"/>
    <property type="match status" value="1"/>
</dbReference>
<dbReference type="InterPro" id="IPR011990">
    <property type="entry name" value="TPR-like_helical_dom_sf"/>
</dbReference>
<evidence type="ECO:0000256" key="1">
    <source>
        <dbReference type="ARBA" id="ARBA00022737"/>
    </source>
</evidence>
<keyword evidence="1" id="KW-0677">Repeat</keyword>
<evidence type="ECO:0000313" key="6">
    <source>
        <dbReference type="EMBL" id="REF87565.1"/>
    </source>
</evidence>
<dbReference type="SMART" id="SM00028">
    <property type="entry name" value="TPR"/>
    <property type="match status" value="3"/>
</dbReference>
<feature type="region of interest" description="Disordered" evidence="4">
    <location>
        <begin position="64"/>
        <end position="95"/>
    </location>
</feature>
<name>A0A3D9YYX1_9HYPH</name>
<proteinExistence type="predicted"/>
<feature type="repeat" description="TPR" evidence="3">
    <location>
        <begin position="238"/>
        <end position="271"/>
    </location>
</feature>
<evidence type="ECO:0000313" key="7">
    <source>
        <dbReference type="Proteomes" id="UP000256900"/>
    </source>
</evidence>
<dbReference type="AlphaFoldDB" id="A0A3D9YYX1"/>
<feature type="signal peptide" evidence="5">
    <location>
        <begin position="1"/>
        <end position="27"/>
    </location>
</feature>
<dbReference type="RefSeq" id="WP_115835753.1">
    <property type="nucleotide sequence ID" value="NZ_CP025086.1"/>
</dbReference>
<dbReference type="PROSITE" id="PS50005">
    <property type="entry name" value="TPR"/>
    <property type="match status" value="1"/>
</dbReference>
<dbReference type="Gene3D" id="1.25.40.10">
    <property type="entry name" value="Tetratricopeptide repeat domain"/>
    <property type="match status" value="1"/>
</dbReference>
<dbReference type="InterPro" id="IPR050498">
    <property type="entry name" value="Ycf3"/>
</dbReference>
<evidence type="ECO:0000256" key="3">
    <source>
        <dbReference type="PROSITE-ProRule" id="PRU00339"/>
    </source>
</evidence>
<evidence type="ECO:0000256" key="4">
    <source>
        <dbReference type="SAM" id="MobiDB-lite"/>
    </source>
</evidence>
<comment type="caution">
    <text evidence="6">The sequence shown here is derived from an EMBL/GenBank/DDBJ whole genome shotgun (WGS) entry which is preliminary data.</text>
</comment>
<keyword evidence="7" id="KW-1185">Reference proteome</keyword>
<feature type="chain" id="PRO_5017791159" evidence="5">
    <location>
        <begin position="28"/>
        <end position="290"/>
    </location>
</feature>
<sequence>MRLRVTSWLTLLAAAGLPLFAIGPVAAGDDDSPAWPDGSSGEVLKLPGMPAMRLPPGVHIFGSDGRELPIGPGEGLSQPSQFGDGSLAPHHQLPQQLPPEDAATRAAKATAARAEALKRAMAPQPTHAALRAETLDALFKRLAVASDPDEANGISAAIENVWMQSDSDTASLLMQRATVAQQEGHLPLALALYDKVVALAPDWAAAWSKRAGTRLLGGDLAGATDDLQHVLKLEPRQFSALVALGFILEKQGLDKRALESFLKALALNPHQPEIQSIVEKLRSEVEGRDI</sequence>
<protein>
    <submittedName>
        <fullName evidence="6">Uncharacterized protein</fullName>
    </submittedName>
</protein>